<feature type="signal peptide" evidence="3">
    <location>
        <begin position="1"/>
        <end position="28"/>
    </location>
</feature>
<sequence>MYKYKKTLVVVTLAMATSCFGGFPPVLAEDNNLFIASAETKKKLSDIASSVTDEAQKFADMFTALVSDDDARHQLKGPPGLPGLAGQPGQIGPMGEPGPKGDKGEQGLKGDKGEQGLKGDKGEQGLKGDKGEQGPEGDKGEQGLKGDKGEQGLKGDKGEQGLKGDKGEQGLKGDKGEQGLKGDKGEQGLKGDKGEQGLKGDKGEQVINNDNGLGDKKNLPLIFNDHLKRGFLNKVWDTVVDGVKVRFTISSGNDSRIKLGCKILSSPDQKSKNVQYACEEAAKKLETGNLSIFETSVKDDKDFAVNQMSGLNNDSGSNMTTDRNVKISTSLSESADTSSGYMNYLVFGLSTFTVSLLSAIISSKFRLLYKK</sequence>
<name>E7D272_9BACL</name>
<reference evidence="4" key="1">
    <citation type="submission" date="2010-08" db="EMBL/GenBank/DDBJ databases">
        <authorList>
            <person name="McElroy K.E."/>
        </authorList>
    </citation>
    <scope>NUCLEOTIDE SEQUENCE</scope>
</reference>
<dbReference type="PANTHER" id="PTHR24023:SF1082">
    <property type="entry name" value="COLLAGEN TRIPLE HELIX REPEAT"/>
    <property type="match status" value="1"/>
</dbReference>
<keyword evidence="2" id="KW-0472">Membrane</keyword>
<reference evidence="4" key="2">
    <citation type="journal article" date="2011" name="Res. Microbiol.">
        <title>Characterisation of a large family of polymorphic collagen-like proteins in the endospore-forming bacterium Pasteuria ramosa.</title>
        <authorList>
            <person name="McElroy K."/>
            <person name="Mouton L."/>
            <person name="Du Pasquier L."/>
            <person name="Qi W."/>
            <person name="Ebert D."/>
        </authorList>
    </citation>
    <scope>NUCLEOTIDE SEQUENCE</scope>
</reference>
<keyword evidence="2" id="KW-1133">Transmembrane helix</keyword>
<feature type="transmembrane region" description="Helical" evidence="2">
    <location>
        <begin position="341"/>
        <end position="361"/>
    </location>
</feature>
<dbReference type="AlphaFoldDB" id="E7D272"/>
<feature type="chain" id="PRO_5003216615" evidence="3">
    <location>
        <begin position="29"/>
        <end position="371"/>
    </location>
</feature>
<evidence type="ECO:0000256" key="2">
    <source>
        <dbReference type="SAM" id="Phobius"/>
    </source>
</evidence>
<evidence type="ECO:0000256" key="3">
    <source>
        <dbReference type="SAM" id="SignalP"/>
    </source>
</evidence>
<dbReference type="Pfam" id="PF01391">
    <property type="entry name" value="Collagen"/>
    <property type="match status" value="2"/>
</dbReference>
<keyword evidence="3" id="KW-0732">Signal</keyword>
<keyword evidence="2" id="KW-0812">Transmembrane</keyword>
<dbReference type="GO" id="GO:0031012">
    <property type="term" value="C:extracellular matrix"/>
    <property type="evidence" value="ECO:0007669"/>
    <property type="project" value="TreeGrafter"/>
</dbReference>
<gene>
    <name evidence="4" type="primary">Pcl2</name>
</gene>
<evidence type="ECO:0000313" key="4">
    <source>
        <dbReference type="EMBL" id="ADU04086.1"/>
    </source>
</evidence>
<dbReference type="InterPro" id="IPR050149">
    <property type="entry name" value="Collagen_superfamily"/>
</dbReference>
<organism evidence="4">
    <name type="scientific">Pasteuria ramosa</name>
    <dbReference type="NCBI Taxonomy" id="225322"/>
    <lineage>
        <taxon>Bacteria</taxon>
        <taxon>Bacillati</taxon>
        <taxon>Bacillota</taxon>
        <taxon>Bacilli</taxon>
        <taxon>Bacillales</taxon>
        <taxon>Pasteuriaceae</taxon>
        <taxon>Pasteuria</taxon>
    </lineage>
</organism>
<evidence type="ECO:0000256" key="1">
    <source>
        <dbReference type="SAM" id="MobiDB-lite"/>
    </source>
</evidence>
<dbReference type="PANTHER" id="PTHR24023">
    <property type="entry name" value="COLLAGEN ALPHA"/>
    <property type="match status" value="1"/>
</dbReference>
<dbReference type="GO" id="GO:0005615">
    <property type="term" value="C:extracellular space"/>
    <property type="evidence" value="ECO:0007669"/>
    <property type="project" value="TreeGrafter"/>
</dbReference>
<dbReference type="InterPro" id="IPR008160">
    <property type="entry name" value="Collagen"/>
</dbReference>
<dbReference type="EMBL" id="HQ010365">
    <property type="protein sequence ID" value="ADU04086.1"/>
    <property type="molecule type" value="Genomic_DNA"/>
</dbReference>
<accession>E7D272</accession>
<protein>
    <submittedName>
        <fullName evidence="4">Collagen-like protein</fullName>
    </submittedName>
</protein>
<dbReference type="PROSITE" id="PS51257">
    <property type="entry name" value="PROKAR_LIPOPROTEIN"/>
    <property type="match status" value="1"/>
</dbReference>
<proteinExistence type="predicted"/>
<feature type="compositionally biased region" description="Low complexity" evidence="1">
    <location>
        <begin position="76"/>
        <end position="93"/>
    </location>
</feature>
<feature type="compositionally biased region" description="Basic and acidic residues" evidence="1">
    <location>
        <begin position="99"/>
        <end position="204"/>
    </location>
</feature>
<feature type="region of interest" description="Disordered" evidence="1">
    <location>
        <begin position="71"/>
        <end position="215"/>
    </location>
</feature>